<accession>A0AAD6V4F0</accession>
<gene>
    <name evidence="2" type="ORF">GGX14DRAFT_463837</name>
</gene>
<comment type="caution">
    <text evidence="2">The sequence shown here is derived from an EMBL/GenBank/DDBJ whole genome shotgun (WGS) entry which is preliminary data.</text>
</comment>
<keyword evidence="1" id="KW-0812">Transmembrane</keyword>
<sequence length="502" mass="54726">MLASEALPPISHSVFSNRDRRSPPSDGRSSEYSAVSALSIDDVAATVEGQSFLGRHSLSALCFTLHLLMVLIHIAVLLSAIQHWEHRFTFLIEHQTTVSFWTTVVSQSFGTIYCAVLVFLTQKLAMQRTTELMTLTAVHDNISAWAGLGSALATQFNQLSVSASVLGTLSIVVYLGCISILHTSIPAILSADAFNATARVAIPASISGMPEYANSSVMNATRNYMVTFPAEFLPWRGIFDDSQTLGLSNGSLYEVLDVTTPGNDKAQSVEFEGIRLLVDGVSNLIPTECMSLPAAANIRSSTIAISDSEGHQGSPILFDQQSHSVRQNLTQLNLNFSRLELLRCSKSLVAQTALISAQSNTIINGSLYPDIHKTQSTWISGLELDFISQDSSLLGDDLWSAMFVFAFTSDFNGALDEYLMSHLGLDPFANTSGLILQVHDIENALSNLVAMLFWTGGHITVDQWYTRYLPSLDGSMRDRIPPKLVAGNATIIQQETLQIRLN</sequence>
<dbReference type="AlphaFoldDB" id="A0AAD6V4F0"/>
<keyword evidence="1" id="KW-0472">Membrane</keyword>
<name>A0AAD6V4F0_9AGAR</name>
<evidence type="ECO:0000313" key="2">
    <source>
        <dbReference type="EMBL" id="KAJ7202106.1"/>
    </source>
</evidence>
<dbReference type="Proteomes" id="UP001219525">
    <property type="component" value="Unassembled WGS sequence"/>
</dbReference>
<feature type="transmembrane region" description="Helical" evidence="1">
    <location>
        <begin position="159"/>
        <end position="181"/>
    </location>
</feature>
<proteinExistence type="predicted"/>
<dbReference type="EMBL" id="JARJCW010000056">
    <property type="protein sequence ID" value="KAJ7202106.1"/>
    <property type="molecule type" value="Genomic_DNA"/>
</dbReference>
<organism evidence="2 3">
    <name type="scientific">Mycena pura</name>
    <dbReference type="NCBI Taxonomy" id="153505"/>
    <lineage>
        <taxon>Eukaryota</taxon>
        <taxon>Fungi</taxon>
        <taxon>Dikarya</taxon>
        <taxon>Basidiomycota</taxon>
        <taxon>Agaricomycotina</taxon>
        <taxon>Agaricomycetes</taxon>
        <taxon>Agaricomycetidae</taxon>
        <taxon>Agaricales</taxon>
        <taxon>Marasmiineae</taxon>
        <taxon>Mycenaceae</taxon>
        <taxon>Mycena</taxon>
    </lineage>
</organism>
<protein>
    <submittedName>
        <fullName evidence="2">Uncharacterized protein</fullName>
    </submittedName>
</protein>
<reference evidence="2" key="1">
    <citation type="submission" date="2023-03" db="EMBL/GenBank/DDBJ databases">
        <title>Massive genome expansion in bonnet fungi (Mycena s.s.) driven by repeated elements and novel gene families across ecological guilds.</title>
        <authorList>
            <consortium name="Lawrence Berkeley National Laboratory"/>
            <person name="Harder C.B."/>
            <person name="Miyauchi S."/>
            <person name="Viragh M."/>
            <person name="Kuo A."/>
            <person name="Thoen E."/>
            <person name="Andreopoulos B."/>
            <person name="Lu D."/>
            <person name="Skrede I."/>
            <person name="Drula E."/>
            <person name="Henrissat B."/>
            <person name="Morin E."/>
            <person name="Kohler A."/>
            <person name="Barry K."/>
            <person name="LaButti K."/>
            <person name="Morin E."/>
            <person name="Salamov A."/>
            <person name="Lipzen A."/>
            <person name="Mereny Z."/>
            <person name="Hegedus B."/>
            <person name="Baldrian P."/>
            <person name="Stursova M."/>
            <person name="Weitz H."/>
            <person name="Taylor A."/>
            <person name="Grigoriev I.V."/>
            <person name="Nagy L.G."/>
            <person name="Martin F."/>
            <person name="Kauserud H."/>
        </authorList>
    </citation>
    <scope>NUCLEOTIDE SEQUENCE</scope>
    <source>
        <strain evidence="2">9144</strain>
    </source>
</reference>
<feature type="non-terminal residue" evidence="2">
    <location>
        <position position="502"/>
    </location>
</feature>
<feature type="transmembrane region" description="Helical" evidence="1">
    <location>
        <begin position="58"/>
        <end position="78"/>
    </location>
</feature>
<keyword evidence="1" id="KW-1133">Transmembrane helix</keyword>
<feature type="transmembrane region" description="Helical" evidence="1">
    <location>
        <begin position="98"/>
        <end position="120"/>
    </location>
</feature>
<evidence type="ECO:0000256" key="1">
    <source>
        <dbReference type="SAM" id="Phobius"/>
    </source>
</evidence>
<keyword evidence="3" id="KW-1185">Reference proteome</keyword>
<evidence type="ECO:0000313" key="3">
    <source>
        <dbReference type="Proteomes" id="UP001219525"/>
    </source>
</evidence>